<dbReference type="UniPathway" id="UPA00989"/>
<dbReference type="InterPro" id="IPR003358">
    <property type="entry name" value="tRNA_(Gua-N-7)_MeTrfase_Trmb"/>
</dbReference>
<proteinExistence type="inferred from homology"/>
<comment type="pathway">
    <text evidence="7 9">tRNA modification; N(7)-methylguanine-tRNA biosynthesis.</text>
</comment>
<feature type="binding site" evidence="9">
    <location>
        <position position="68"/>
    </location>
    <ligand>
        <name>S-adenosyl-L-methionine</name>
        <dbReference type="ChEBI" id="CHEBI:59789"/>
    </ligand>
</feature>
<feature type="binding site" evidence="9">
    <location>
        <position position="152"/>
    </location>
    <ligand>
        <name>substrate</name>
    </ligand>
</feature>
<dbReference type="HAMAP" id="MF_01057">
    <property type="entry name" value="tRNA_methyltr_TrmB"/>
    <property type="match status" value="1"/>
</dbReference>
<dbReference type="OrthoDB" id="9802090at2"/>
<evidence type="ECO:0000256" key="4">
    <source>
        <dbReference type="ARBA" id="ARBA00022679"/>
    </source>
</evidence>
<keyword evidence="6 9" id="KW-0819">tRNA processing</keyword>
<gene>
    <name evidence="9 10" type="primary">trmB</name>
    <name evidence="10" type="ORF">KGMB03357_06270</name>
</gene>
<evidence type="ECO:0000313" key="11">
    <source>
        <dbReference type="Proteomes" id="UP000287361"/>
    </source>
</evidence>
<dbReference type="PANTHER" id="PTHR23417">
    <property type="entry name" value="3-DEOXY-D-MANNO-OCTULOSONIC-ACID TRANSFERASE/TRNA GUANINE-N 7 - -METHYLTRANSFERASE"/>
    <property type="match status" value="1"/>
</dbReference>
<evidence type="ECO:0000256" key="6">
    <source>
        <dbReference type="ARBA" id="ARBA00022694"/>
    </source>
</evidence>
<keyword evidence="11" id="KW-1185">Reference proteome</keyword>
<protein>
    <recommendedName>
        <fullName evidence="9">tRNA (guanine-N(7)-)-methyltransferase</fullName>
        <ecNumber evidence="9">2.1.1.33</ecNumber>
    </recommendedName>
    <alternativeName>
        <fullName evidence="9">tRNA (guanine(46)-N(7))-methyltransferase</fullName>
    </alternativeName>
    <alternativeName>
        <fullName evidence="9">tRNA(m7G46)-methyltransferase</fullName>
    </alternativeName>
</protein>
<dbReference type="SUPFAM" id="SSF53335">
    <property type="entry name" value="S-adenosyl-L-methionine-dependent methyltransferases"/>
    <property type="match status" value="1"/>
</dbReference>
<dbReference type="GO" id="GO:0043527">
    <property type="term" value="C:tRNA methyltransferase complex"/>
    <property type="evidence" value="ECO:0007669"/>
    <property type="project" value="TreeGrafter"/>
</dbReference>
<evidence type="ECO:0000256" key="3">
    <source>
        <dbReference type="ARBA" id="ARBA00022603"/>
    </source>
</evidence>
<feature type="binding site" evidence="9">
    <location>
        <begin position="189"/>
        <end position="192"/>
    </location>
    <ligand>
        <name>substrate</name>
    </ligand>
</feature>
<dbReference type="AlphaFoldDB" id="A0A401LBN8"/>
<evidence type="ECO:0000256" key="1">
    <source>
        <dbReference type="ARBA" id="ARBA00000142"/>
    </source>
</evidence>
<keyword evidence="4 9" id="KW-0808">Transferase</keyword>
<name>A0A401LBN8_9FIRM</name>
<feature type="binding site" evidence="9">
    <location>
        <position position="43"/>
    </location>
    <ligand>
        <name>S-adenosyl-L-methionine</name>
        <dbReference type="ChEBI" id="CHEBI:59789"/>
    </ligand>
</feature>
<dbReference type="InterPro" id="IPR055361">
    <property type="entry name" value="tRNA_methyltr_TrmB_bact"/>
</dbReference>
<dbReference type="Proteomes" id="UP000287361">
    <property type="component" value="Unassembled WGS sequence"/>
</dbReference>
<feature type="binding site" evidence="9">
    <location>
        <position position="94"/>
    </location>
    <ligand>
        <name>S-adenosyl-L-methionine</name>
        <dbReference type="ChEBI" id="CHEBI:59789"/>
    </ligand>
</feature>
<evidence type="ECO:0000256" key="2">
    <source>
        <dbReference type="ARBA" id="ARBA00003015"/>
    </source>
</evidence>
<keyword evidence="3 9" id="KW-0489">Methyltransferase</keyword>
<evidence type="ECO:0000256" key="9">
    <source>
        <dbReference type="HAMAP-Rule" id="MF_01057"/>
    </source>
</evidence>
<dbReference type="CDD" id="cd02440">
    <property type="entry name" value="AdoMet_MTases"/>
    <property type="match status" value="1"/>
</dbReference>
<evidence type="ECO:0000256" key="5">
    <source>
        <dbReference type="ARBA" id="ARBA00022691"/>
    </source>
</evidence>
<dbReference type="PANTHER" id="PTHR23417:SF14">
    <property type="entry name" value="PENTACOTRIPEPTIDE-REPEAT REGION OF PRORP DOMAIN-CONTAINING PROTEIN"/>
    <property type="match status" value="1"/>
</dbReference>
<evidence type="ECO:0000313" key="10">
    <source>
        <dbReference type="EMBL" id="GCB28966.1"/>
    </source>
</evidence>
<dbReference type="PROSITE" id="PS51625">
    <property type="entry name" value="SAM_MT_TRMB"/>
    <property type="match status" value="1"/>
</dbReference>
<comment type="similarity">
    <text evidence="8 9">Belongs to the class I-like SAM-binding methyltransferase superfamily. TrmB family.</text>
</comment>
<dbReference type="Gene3D" id="3.40.50.150">
    <property type="entry name" value="Vaccinia Virus protein VP39"/>
    <property type="match status" value="1"/>
</dbReference>
<dbReference type="NCBIfam" id="NF001080">
    <property type="entry name" value="PRK00121.2-2"/>
    <property type="match status" value="1"/>
</dbReference>
<feature type="binding site" evidence="9">
    <location>
        <position position="116"/>
    </location>
    <ligand>
        <name>S-adenosyl-L-methionine</name>
        <dbReference type="ChEBI" id="CHEBI:59789"/>
    </ligand>
</feature>
<comment type="caution">
    <text evidence="9">Lacks conserved residue(s) required for the propagation of feature annotation.</text>
</comment>
<evidence type="ECO:0000256" key="7">
    <source>
        <dbReference type="ARBA" id="ARBA00060552"/>
    </source>
</evidence>
<evidence type="ECO:0000256" key="8">
    <source>
        <dbReference type="ARBA" id="ARBA00060767"/>
    </source>
</evidence>
<accession>A0A401LBN8</accession>
<sequence>MRVRKKPWAAQELLDNTLVINDAPEKKGKWKEYFGNDHPIYVEIGCGKGGFLRKNAEAYPDVNFIGIEQQETVVAMAARRADEELPNLAFVWDNASNLSDLFEVGEFQRLYLNFSDPWPKKRTYKRRLTYRGFLQEYRRIMGEDAEIFFKTDNRGLFEFSLNEFCADDWKLSNISLDLHNSDYEGNIMTEYEEKFSSRGMPIYRLEARNRK</sequence>
<organism evidence="10 11">
    <name type="scientific">Anaerotignum faecicola</name>
    <dbReference type="NCBI Taxonomy" id="2358141"/>
    <lineage>
        <taxon>Bacteria</taxon>
        <taxon>Bacillati</taxon>
        <taxon>Bacillota</taxon>
        <taxon>Clostridia</taxon>
        <taxon>Lachnospirales</taxon>
        <taxon>Anaerotignaceae</taxon>
        <taxon>Anaerotignum</taxon>
    </lineage>
</organism>
<dbReference type="FunFam" id="3.40.50.150:FF:000035">
    <property type="entry name" value="tRNA (guanine-N(7)-)-methyltransferase"/>
    <property type="match status" value="1"/>
</dbReference>
<dbReference type="InterPro" id="IPR029063">
    <property type="entry name" value="SAM-dependent_MTases_sf"/>
</dbReference>
<comment type="caution">
    <text evidence="10">The sequence shown here is derived from an EMBL/GenBank/DDBJ whole genome shotgun (WGS) entry which is preliminary data.</text>
</comment>
<dbReference type="NCBIfam" id="TIGR00091">
    <property type="entry name" value="tRNA (guanosine(46)-N7)-methyltransferase TrmB"/>
    <property type="match status" value="1"/>
</dbReference>
<keyword evidence="5 9" id="KW-0949">S-adenosyl-L-methionine</keyword>
<comment type="function">
    <text evidence="2 9">Catalyzes the formation of N(7)-methylguanine at position 46 (m7G46) in tRNA.</text>
</comment>
<dbReference type="Pfam" id="PF02390">
    <property type="entry name" value="Methyltransf_4"/>
    <property type="match status" value="1"/>
</dbReference>
<dbReference type="EMBL" id="BHVZ01000001">
    <property type="protein sequence ID" value="GCB28966.1"/>
    <property type="molecule type" value="Genomic_DNA"/>
</dbReference>
<comment type="catalytic activity">
    <reaction evidence="1 9">
        <text>guanosine(46) in tRNA + S-adenosyl-L-methionine = N(7)-methylguanosine(46) in tRNA + S-adenosyl-L-homocysteine</text>
        <dbReference type="Rhea" id="RHEA:42708"/>
        <dbReference type="Rhea" id="RHEA-COMP:10188"/>
        <dbReference type="Rhea" id="RHEA-COMP:10189"/>
        <dbReference type="ChEBI" id="CHEBI:57856"/>
        <dbReference type="ChEBI" id="CHEBI:59789"/>
        <dbReference type="ChEBI" id="CHEBI:74269"/>
        <dbReference type="ChEBI" id="CHEBI:74480"/>
        <dbReference type="EC" id="2.1.1.33"/>
    </reaction>
</comment>
<reference evidence="10 11" key="1">
    <citation type="submission" date="2018-10" db="EMBL/GenBank/DDBJ databases">
        <title>Draft Genome Sequence of Anaerotignum sp. KCTC 15736.</title>
        <authorList>
            <person name="Choi S.H."/>
            <person name="Kim J.S."/>
            <person name="Kang S.W."/>
            <person name="Lee J.S."/>
            <person name="Park S.H."/>
        </authorList>
    </citation>
    <scope>NUCLEOTIDE SEQUENCE [LARGE SCALE GENOMIC DNA]</scope>
    <source>
        <strain evidence="10 11">KCTC 15736</strain>
    </source>
</reference>
<dbReference type="EC" id="2.1.1.33" evidence="9"/>
<dbReference type="GO" id="GO:0008176">
    <property type="term" value="F:tRNA (guanine(46)-N7)-methyltransferase activity"/>
    <property type="evidence" value="ECO:0007669"/>
    <property type="project" value="UniProtKB-UniRule"/>
</dbReference>
<feature type="binding site" evidence="9">
    <location>
        <position position="120"/>
    </location>
    <ligand>
        <name>substrate</name>
    </ligand>
</feature>